<keyword evidence="2 4" id="KW-0732">Signal</keyword>
<evidence type="ECO:0000256" key="4">
    <source>
        <dbReference type="SAM" id="SignalP"/>
    </source>
</evidence>
<evidence type="ECO:0000259" key="5">
    <source>
        <dbReference type="Pfam" id="PF13458"/>
    </source>
</evidence>
<evidence type="ECO:0000313" key="7">
    <source>
        <dbReference type="Proteomes" id="UP000320876"/>
    </source>
</evidence>
<feature type="region of interest" description="Disordered" evidence="3">
    <location>
        <begin position="25"/>
        <end position="58"/>
    </location>
</feature>
<reference evidence="6 7" key="1">
    <citation type="submission" date="2019-06" db="EMBL/GenBank/DDBJ databases">
        <title>Sequencing the genomes of 1000 actinobacteria strains.</title>
        <authorList>
            <person name="Klenk H.-P."/>
        </authorList>
    </citation>
    <scope>NUCLEOTIDE SEQUENCE [LARGE SCALE GENOMIC DNA]</scope>
    <source>
        <strain evidence="6 7">DSM 45679</strain>
    </source>
</reference>
<proteinExistence type="inferred from homology"/>
<dbReference type="EMBL" id="VFML01000001">
    <property type="protein sequence ID" value="TQJ01572.1"/>
    <property type="molecule type" value="Genomic_DNA"/>
</dbReference>
<comment type="similarity">
    <text evidence="1">Belongs to the leucine-binding protein family.</text>
</comment>
<dbReference type="Gene3D" id="3.40.50.2300">
    <property type="match status" value="2"/>
</dbReference>
<dbReference type="CDD" id="cd06342">
    <property type="entry name" value="PBP1_ABC_LIVBP-like"/>
    <property type="match status" value="1"/>
</dbReference>
<sequence length="403" mass="42464">MSKARLTRVFVLAAAASLALGACAARDDGSSDGDTGDQPQADAPAQPADAANPRGDGNAVCDPSTTIAYAGTINGENAALGQNILNGVKLAVEQHNEANEQCQVQVAEFETEGVPDKAPGIVTQMANTPDIIGVVGLPFSGESKAAGNIFHEAGLVAVTPSATNPDLSSNGWKTFFRGVGTDTDQGPAAAKFLTENLGAQNVCLVQDDSEYGVGLANSVKQALGDSVACQEEVKSKQKEFSAVINKIKSESPDAIYYAGYYREAAPFVQQLYDQGVDATFVGPDGIKDAEFVKGAGEAANNTYITCPCVPEDQFTDFIDAYKAAFGKDPGTYSTEGYDVTTVLLKGIDAGNTDRAAMLDFVSNYDSQGLTKKFTWDDKGDLTETPVWTYKVENGKIVRNVEIK</sequence>
<feature type="domain" description="Leucine-binding protein" evidence="5">
    <location>
        <begin position="66"/>
        <end position="394"/>
    </location>
</feature>
<dbReference type="InterPro" id="IPR028081">
    <property type="entry name" value="Leu-bd"/>
</dbReference>
<dbReference type="AlphaFoldDB" id="A0A542DES6"/>
<dbReference type="SUPFAM" id="SSF53822">
    <property type="entry name" value="Periplasmic binding protein-like I"/>
    <property type="match status" value="1"/>
</dbReference>
<dbReference type="RefSeq" id="WP_342779409.1">
    <property type="nucleotide sequence ID" value="NZ_VFML01000001.1"/>
</dbReference>
<name>A0A542DES6_AMYCI</name>
<dbReference type="PANTHER" id="PTHR47151:SF2">
    <property type="entry name" value="AMINO ACID BINDING PROTEIN"/>
    <property type="match status" value="1"/>
</dbReference>
<feature type="signal peptide" evidence="4">
    <location>
        <begin position="1"/>
        <end position="24"/>
    </location>
</feature>
<evidence type="ECO:0000256" key="1">
    <source>
        <dbReference type="ARBA" id="ARBA00010062"/>
    </source>
</evidence>
<evidence type="ECO:0000256" key="3">
    <source>
        <dbReference type="SAM" id="MobiDB-lite"/>
    </source>
</evidence>
<feature type="compositionally biased region" description="Low complexity" evidence="3">
    <location>
        <begin position="36"/>
        <end position="51"/>
    </location>
</feature>
<dbReference type="Proteomes" id="UP000320876">
    <property type="component" value="Unassembled WGS sequence"/>
</dbReference>
<dbReference type="InterPro" id="IPR028082">
    <property type="entry name" value="Peripla_BP_I"/>
</dbReference>
<evidence type="ECO:0000313" key="6">
    <source>
        <dbReference type="EMBL" id="TQJ01572.1"/>
    </source>
</evidence>
<dbReference type="PANTHER" id="PTHR47151">
    <property type="entry name" value="LEU/ILE/VAL-BINDING ABC TRANSPORTER SUBUNIT"/>
    <property type="match status" value="1"/>
</dbReference>
<organism evidence="6 7">
    <name type="scientific">Amycolatopsis cihanbeyliensis</name>
    <dbReference type="NCBI Taxonomy" id="1128664"/>
    <lineage>
        <taxon>Bacteria</taxon>
        <taxon>Bacillati</taxon>
        <taxon>Actinomycetota</taxon>
        <taxon>Actinomycetes</taxon>
        <taxon>Pseudonocardiales</taxon>
        <taxon>Pseudonocardiaceae</taxon>
        <taxon>Amycolatopsis</taxon>
    </lineage>
</organism>
<gene>
    <name evidence="6" type="ORF">FB471_1261</name>
</gene>
<comment type="caution">
    <text evidence="6">The sequence shown here is derived from an EMBL/GenBank/DDBJ whole genome shotgun (WGS) entry which is preliminary data.</text>
</comment>
<protein>
    <submittedName>
        <fullName evidence="6">Amino acid/amide ABC transporter substrate-binding protein (HAAT family)</fullName>
    </submittedName>
</protein>
<dbReference type="PROSITE" id="PS51257">
    <property type="entry name" value="PROKAR_LIPOPROTEIN"/>
    <property type="match status" value="1"/>
</dbReference>
<evidence type="ECO:0000256" key="2">
    <source>
        <dbReference type="ARBA" id="ARBA00022729"/>
    </source>
</evidence>
<dbReference type="Pfam" id="PF13458">
    <property type="entry name" value="Peripla_BP_6"/>
    <property type="match status" value="1"/>
</dbReference>
<accession>A0A542DES6</accession>
<feature type="chain" id="PRO_5021775771" evidence="4">
    <location>
        <begin position="25"/>
        <end position="403"/>
    </location>
</feature>
<keyword evidence="7" id="KW-1185">Reference proteome</keyword>